<evidence type="ECO:0000256" key="4">
    <source>
        <dbReference type="ARBA" id="ARBA00022723"/>
    </source>
</evidence>
<dbReference type="EMBL" id="CALNXI010000677">
    <property type="protein sequence ID" value="CAH3032338.1"/>
    <property type="molecule type" value="Genomic_DNA"/>
</dbReference>
<dbReference type="Proteomes" id="UP001159427">
    <property type="component" value="Unassembled WGS sequence"/>
</dbReference>
<comment type="cofactor">
    <cofactor evidence="1">
        <name>Mn(2+)</name>
        <dbReference type="ChEBI" id="CHEBI:29035"/>
    </cofactor>
</comment>
<name>A0ABN8MN20_9CNID</name>
<dbReference type="SUPFAM" id="SSF81606">
    <property type="entry name" value="PP2C-like"/>
    <property type="match status" value="1"/>
</dbReference>
<evidence type="ECO:0000256" key="7">
    <source>
        <dbReference type="ARBA" id="ARBA00022912"/>
    </source>
</evidence>
<feature type="compositionally biased region" description="Acidic residues" evidence="10">
    <location>
        <begin position="274"/>
        <end position="310"/>
    </location>
</feature>
<dbReference type="SMART" id="SM00332">
    <property type="entry name" value="PP2Cc"/>
    <property type="match status" value="1"/>
</dbReference>
<dbReference type="PROSITE" id="PS51746">
    <property type="entry name" value="PPM_2"/>
    <property type="match status" value="1"/>
</dbReference>
<evidence type="ECO:0000256" key="1">
    <source>
        <dbReference type="ARBA" id="ARBA00001936"/>
    </source>
</evidence>
<dbReference type="InterPro" id="IPR000222">
    <property type="entry name" value="PP2C_BS"/>
</dbReference>
<feature type="region of interest" description="Disordered" evidence="10">
    <location>
        <begin position="208"/>
        <end position="322"/>
    </location>
</feature>
<evidence type="ECO:0000313" key="13">
    <source>
        <dbReference type="Proteomes" id="UP001159427"/>
    </source>
</evidence>
<evidence type="ECO:0000256" key="6">
    <source>
        <dbReference type="ARBA" id="ARBA00022842"/>
    </source>
</evidence>
<dbReference type="PANTHER" id="PTHR13832">
    <property type="entry name" value="PROTEIN PHOSPHATASE 2C"/>
    <property type="match status" value="1"/>
</dbReference>
<keyword evidence="6" id="KW-0460">Magnesium</keyword>
<evidence type="ECO:0000259" key="11">
    <source>
        <dbReference type="PROSITE" id="PS51746"/>
    </source>
</evidence>
<evidence type="ECO:0000256" key="2">
    <source>
        <dbReference type="ARBA" id="ARBA00006702"/>
    </source>
</evidence>
<accession>A0ABN8MN20</accession>
<feature type="domain" description="PPM-type phosphatase" evidence="11">
    <location>
        <begin position="23"/>
        <end position="500"/>
    </location>
</feature>
<comment type="caution">
    <text evidence="12">The sequence shown here is derived from an EMBL/GenBank/DDBJ whole genome shotgun (WGS) entry which is preliminary data.</text>
</comment>
<gene>
    <name evidence="12" type="ORF">PEVE_00038970</name>
</gene>
<keyword evidence="7 9" id="KW-0904">Protein phosphatase</keyword>
<evidence type="ECO:0000256" key="8">
    <source>
        <dbReference type="ARBA" id="ARBA00023211"/>
    </source>
</evidence>
<evidence type="ECO:0000256" key="3">
    <source>
        <dbReference type="ARBA" id="ARBA00013081"/>
    </source>
</evidence>
<dbReference type="InterPro" id="IPR036457">
    <property type="entry name" value="PPM-type-like_dom_sf"/>
</dbReference>
<evidence type="ECO:0000256" key="9">
    <source>
        <dbReference type="RuleBase" id="RU003465"/>
    </source>
</evidence>
<dbReference type="CDD" id="cd00143">
    <property type="entry name" value="PP2Cc"/>
    <property type="match status" value="1"/>
</dbReference>
<dbReference type="PROSITE" id="PS01032">
    <property type="entry name" value="PPM_1"/>
    <property type="match status" value="1"/>
</dbReference>
<dbReference type="InterPro" id="IPR001932">
    <property type="entry name" value="PPM-type_phosphatase-like_dom"/>
</dbReference>
<evidence type="ECO:0000256" key="5">
    <source>
        <dbReference type="ARBA" id="ARBA00022801"/>
    </source>
</evidence>
<feature type="compositionally biased region" description="Basic and acidic residues" evidence="10">
    <location>
        <begin position="227"/>
        <end position="251"/>
    </location>
</feature>
<feature type="compositionally biased region" description="Basic and acidic residues" evidence="10">
    <location>
        <begin position="262"/>
        <end position="272"/>
    </location>
</feature>
<keyword evidence="13" id="KW-1185">Reference proteome</keyword>
<evidence type="ECO:0000313" key="12">
    <source>
        <dbReference type="EMBL" id="CAH3032338.1"/>
    </source>
</evidence>
<dbReference type="Pfam" id="PF00481">
    <property type="entry name" value="PP2C"/>
    <property type="match status" value="2"/>
</dbReference>
<feature type="region of interest" description="Disordered" evidence="10">
    <location>
        <begin position="506"/>
        <end position="534"/>
    </location>
</feature>
<keyword evidence="4" id="KW-0479">Metal-binding</keyword>
<dbReference type="PANTHER" id="PTHR13832:SF803">
    <property type="entry name" value="PROTEIN PHOSPHATASE 1G"/>
    <property type="match status" value="1"/>
</dbReference>
<protein>
    <recommendedName>
        <fullName evidence="3">protein-serine/threonine phosphatase</fullName>
        <ecNumber evidence="3">3.1.3.16</ecNumber>
    </recommendedName>
</protein>
<dbReference type="EC" id="3.1.3.16" evidence="3"/>
<keyword evidence="5 9" id="KW-0378">Hydrolase</keyword>
<dbReference type="Gene3D" id="3.60.40.10">
    <property type="entry name" value="PPM-type phosphatase domain"/>
    <property type="match status" value="2"/>
</dbReference>
<keyword evidence="8" id="KW-0464">Manganese</keyword>
<reference evidence="12 13" key="1">
    <citation type="submission" date="2022-05" db="EMBL/GenBank/DDBJ databases">
        <authorList>
            <consortium name="Genoscope - CEA"/>
            <person name="William W."/>
        </authorList>
    </citation>
    <scope>NUCLEOTIDE SEQUENCE [LARGE SCALE GENOMIC DNA]</scope>
</reference>
<dbReference type="InterPro" id="IPR015655">
    <property type="entry name" value="PP2C"/>
</dbReference>
<comment type="similarity">
    <text evidence="2 9">Belongs to the PP2C family.</text>
</comment>
<proteinExistence type="inferred from homology"/>
<evidence type="ECO:0000256" key="10">
    <source>
        <dbReference type="SAM" id="MobiDB-lite"/>
    </source>
</evidence>
<sequence>MGAYLAKPKTEKISDGSENGRLRYGVSCMQGWRVTMEDAHTCELDFDDSSTLFAVYDGHGGSEVAQYVAKKLPEVLKNTENYQKGDIKQSMVDCFLEIDQLIISEKGLAELKELAGLDKDLDEEEDLEMLEQEAMMPLNELLAKMKEMKKAKGGDNDGELLEQWTEDGNQRNANIFALFTKFNLFSFSLGSKNDKKDEAIIENGDTIKAGTCSSDSVENSTNGSLKNGKEEKEKDTEESENDHKLKQKEVEETSDGEQATNESKKNEEKIPNDEAIDDEEEEGDEDDEEEDDEDDDDDDDDDDDEDDEDGAPFQSSDEVGYDSGTTAIVAVLCENQLTVANVGDSRCVLCRNGIALEMSTDHKPEDEHELNRIHKAGGKVTCEGRVNGGLNLSRALGDHSYKLQTELSAHEQQITAVPDVRQTQITEADEFMVIACDGIWNVKGSQEVVDFVSDRLREQRQKNHINLAQICEELLDACLAPDTSGDGSGCDNMTSIVVLFNPDSRATENSKKRKLEDEKPDSESADKRTKGDES</sequence>
<organism evidence="12 13">
    <name type="scientific">Porites evermanni</name>
    <dbReference type="NCBI Taxonomy" id="104178"/>
    <lineage>
        <taxon>Eukaryota</taxon>
        <taxon>Metazoa</taxon>
        <taxon>Cnidaria</taxon>
        <taxon>Anthozoa</taxon>
        <taxon>Hexacorallia</taxon>
        <taxon>Scleractinia</taxon>
        <taxon>Fungiina</taxon>
        <taxon>Poritidae</taxon>
        <taxon>Porites</taxon>
    </lineage>
</organism>
<feature type="compositionally biased region" description="Polar residues" evidence="10">
    <location>
        <begin position="211"/>
        <end position="225"/>
    </location>
</feature>